<evidence type="ECO:0000313" key="3">
    <source>
        <dbReference type="Proteomes" id="UP000714618"/>
    </source>
</evidence>
<reference evidence="2" key="1">
    <citation type="submission" date="2020-06" db="EMBL/GenBank/DDBJ databases">
        <authorList>
            <person name="Onetto C."/>
        </authorList>
    </citation>
    <scope>NUCLEOTIDE SEQUENCE</scope>
</reference>
<dbReference type="EMBL" id="CAIJEO010000003">
    <property type="protein sequence ID" value="CAD0088469.1"/>
    <property type="molecule type" value="Genomic_DNA"/>
</dbReference>
<gene>
    <name evidence="2" type="ORF">AWRI4233_LOCUS1752</name>
</gene>
<dbReference type="Proteomes" id="UP000714618">
    <property type="component" value="Unassembled WGS sequence"/>
</dbReference>
<feature type="compositionally biased region" description="Low complexity" evidence="1">
    <location>
        <begin position="83"/>
        <end position="97"/>
    </location>
</feature>
<sequence length="192" mass="20658">MPHPSPSSTYPPASTTTAPSQQPSSPSKPTPVPDELCVQNSERQDSLSPREQRSEHDSLTTTSDSASRSAGVTTSLHRPGPSPAVAAAAASQRQPSQHLRLTSLGRIAPARESLESPKSPTRPSSRLSQNSLSSLDYHPRRPGLDDKRISLNTFLSATAPPWSVEETSAKQKCIKLRLVCCVRPTMTVLSQE</sequence>
<evidence type="ECO:0000313" key="2">
    <source>
        <dbReference type="EMBL" id="CAD0088469.1"/>
    </source>
</evidence>
<organism evidence="2 3">
    <name type="scientific">Aureobasidium mustum</name>
    <dbReference type="NCBI Taxonomy" id="2773714"/>
    <lineage>
        <taxon>Eukaryota</taxon>
        <taxon>Fungi</taxon>
        <taxon>Dikarya</taxon>
        <taxon>Ascomycota</taxon>
        <taxon>Pezizomycotina</taxon>
        <taxon>Dothideomycetes</taxon>
        <taxon>Dothideomycetidae</taxon>
        <taxon>Dothideales</taxon>
        <taxon>Saccotheciaceae</taxon>
        <taxon>Aureobasidium</taxon>
    </lineage>
</organism>
<accession>A0A9N8JHT8</accession>
<feature type="compositionally biased region" description="Low complexity" evidence="1">
    <location>
        <begin position="124"/>
        <end position="135"/>
    </location>
</feature>
<feature type="compositionally biased region" description="Polar residues" evidence="1">
    <location>
        <begin position="59"/>
        <end position="76"/>
    </location>
</feature>
<feature type="compositionally biased region" description="Basic and acidic residues" evidence="1">
    <location>
        <begin position="42"/>
        <end position="58"/>
    </location>
</feature>
<proteinExistence type="predicted"/>
<feature type="region of interest" description="Disordered" evidence="1">
    <location>
        <begin position="1"/>
        <end position="144"/>
    </location>
</feature>
<comment type="caution">
    <text evidence="2">The sequence shown here is derived from an EMBL/GenBank/DDBJ whole genome shotgun (WGS) entry which is preliminary data.</text>
</comment>
<keyword evidence="3" id="KW-1185">Reference proteome</keyword>
<evidence type="ECO:0000256" key="1">
    <source>
        <dbReference type="SAM" id="MobiDB-lite"/>
    </source>
</evidence>
<dbReference type="AlphaFoldDB" id="A0A9N8JHT8"/>
<feature type="compositionally biased region" description="Low complexity" evidence="1">
    <location>
        <begin position="1"/>
        <end position="25"/>
    </location>
</feature>
<protein>
    <submittedName>
        <fullName evidence="2">Uncharacterized protein</fullName>
    </submittedName>
</protein>
<name>A0A9N8JHT8_9PEZI</name>